<comment type="caution">
    <text evidence="9">The sequence shown here is derived from an EMBL/GenBank/DDBJ whole genome shotgun (WGS) entry which is preliminary data.</text>
</comment>
<dbReference type="STRING" id="498019.A0A2H1A7W6"/>
<dbReference type="EMBL" id="PEKT03000002">
    <property type="protein sequence ID" value="KAK8441080.1"/>
    <property type="molecule type" value="Genomic_DNA"/>
</dbReference>
<reference evidence="8 10" key="3">
    <citation type="journal article" date="2018" name="Nat. Commun.">
        <title>Genomic insights into multidrug-resistance, mating and virulence in Candida auris and related emerging species.</title>
        <authorList>
            <person name="Munoz J.F."/>
            <person name="Gade L."/>
            <person name="Chow N.A."/>
            <person name="Loparev V.N."/>
            <person name="Juieng P."/>
            <person name="Berkow E.L."/>
            <person name="Farrer R.A."/>
            <person name="Litvintseva A.P."/>
            <person name="Cuomo C.A."/>
        </authorList>
    </citation>
    <scope>GENOME REANNOTATION</scope>
    <source>
        <strain evidence="8 10">B8441</strain>
    </source>
</reference>
<proteinExistence type="inferred from homology"/>
<gene>
    <name evidence="9" type="ORF">B9J08_000428</name>
    <name evidence="8" type="ORF">B9J08_02386</name>
</gene>
<dbReference type="Proteomes" id="UP000230249">
    <property type="component" value="Unassembled WGS sequence"/>
</dbReference>
<dbReference type="VEuPathDB" id="FungiDB:CJI97_000428"/>
<dbReference type="EC" id="5.4.99.25" evidence="3"/>
<dbReference type="Pfam" id="PF01509">
    <property type="entry name" value="TruB_N"/>
    <property type="match status" value="1"/>
</dbReference>
<keyword evidence="4" id="KW-0819">tRNA processing</keyword>
<dbReference type="GO" id="GO:1990481">
    <property type="term" value="P:mRNA pseudouridine synthesis"/>
    <property type="evidence" value="ECO:0007669"/>
    <property type="project" value="TreeGrafter"/>
</dbReference>
<dbReference type="GO" id="GO:0005634">
    <property type="term" value="C:nucleus"/>
    <property type="evidence" value="ECO:0007669"/>
    <property type="project" value="TreeGrafter"/>
</dbReference>
<reference evidence="9 10" key="1">
    <citation type="journal article" date="2017" name="Clin. Infect. Dis.">
        <title>Simultaneous emergence of multidrug-resistant Candida auris on 3 continents confirmed by whole-genome sequencing and epidemiological analyses.</title>
        <authorList>
            <person name="Lockhart S.R."/>
            <person name="Etienne K.A."/>
            <person name="Vallabhaneni S."/>
            <person name="Farooqi J."/>
            <person name="Chowdhary A."/>
            <person name="Govender N.P."/>
            <person name="Colombo A.L."/>
            <person name="Calvo B."/>
            <person name="Cuomo C.A."/>
            <person name="Desjardins C.A."/>
            <person name="Berkow E.L."/>
            <person name="Castanheira M."/>
            <person name="Magobo R.E."/>
            <person name="Jabeen K."/>
            <person name="Asghar R.J."/>
            <person name="Meis J.F."/>
            <person name="Jackson B."/>
            <person name="Chiller T."/>
            <person name="Litvintseva A.P."/>
        </authorList>
    </citation>
    <scope>NUCLEOTIDE SEQUENCE [LARGE SCALE GENOMIC DNA]</scope>
    <source>
        <strain evidence="9 10">B8441</strain>
    </source>
</reference>
<dbReference type="PANTHER" id="PTHR13767">
    <property type="entry name" value="TRNA-PSEUDOURIDINE SYNTHASE"/>
    <property type="match status" value="1"/>
</dbReference>
<name>A0A2H1A7W6_CANAR</name>
<dbReference type="GO" id="GO:0006400">
    <property type="term" value="P:tRNA modification"/>
    <property type="evidence" value="ECO:0007669"/>
    <property type="project" value="TreeGrafter"/>
</dbReference>
<dbReference type="InterPro" id="IPR014780">
    <property type="entry name" value="tRNA_psdUridine_synth_TruB"/>
</dbReference>
<protein>
    <recommendedName>
        <fullName evidence="3">tRNA pseudouridine(55) synthase</fullName>
        <ecNumber evidence="3">5.4.99.25</ecNumber>
    </recommendedName>
</protein>
<evidence type="ECO:0000256" key="3">
    <source>
        <dbReference type="ARBA" id="ARBA00012787"/>
    </source>
</evidence>
<evidence type="ECO:0000313" key="8">
    <source>
        <dbReference type="EMBL" id="KAK8441080.1"/>
    </source>
</evidence>
<dbReference type="GO" id="GO:0003723">
    <property type="term" value="F:RNA binding"/>
    <property type="evidence" value="ECO:0007669"/>
    <property type="project" value="InterPro"/>
</dbReference>
<dbReference type="InterPro" id="IPR020103">
    <property type="entry name" value="PsdUridine_synth_cat_dom_sf"/>
</dbReference>
<dbReference type="Gene3D" id="3.30.2350.10">
    <property type="entry name" value="Pseudouridine synthase"/>
    <property type="match status" value="1"/>
</dbReference>
<dbReference type="PANTHER" id="PTHR13767:SF2">
    <property type="entry name" value="PSEUDOURIDYLATE SYNTHASE TRUB1"/>
    <property type="match status" value="1"/>
</dbReference>
<reference evidence="8" key="4">
    <citation type="submission" date="2024-03" db="EMBL/GenBank/DDBJ databases">
        <title>Improved genome assembly of Candida auris strain B8441 and annotation of B11205.</title>
        <authorList>
            <person name="Cauldron N.C."/>
            <person name="Shea T."/>
            <person name="Cuomo C.A."/>
        </authorList>
    </citation>
    <scope>NUCLEOTIDE SEQUENCE</scope>
    <source>
        <strain evidence="8">B8441</strain>
    </source>
</reference>
<dbReference type="SMR" id="A0A2H1A7W6"/>
<dbReference type="VEuPathDB" id="FungiDB:QG37_08051"/>
<evidence type="ECO:0000256" key="2">
    <source>
        <dbReference type="ARBA" id="ARBA00008999"/>
    </source>
</evidence>
<keyword evidence="10" id="KW-1185">Reference proteome</keyword>
<organism evidence="9">
    <name type="scientific">Candidozyma auris</name>
    <name type="common">Yeast</name>
    <name type="synonym">Candida auris</name>
    <dbReference type="NCBI Taxonomy" id="498019"/>
    <lineage>
        <taxon>Eukaryota</taxon>
        <taxon>Fungi</taxon>
        <taxon>Dikarya</taxon>
        <taxon>Ascomycota</taxon>
        <taxon>Saccharomycotina</taxon>
        <taxon>Pichiomycetes</taxon>
        <taxon>Metschnikowiaceae</taxon>
        <taxon>Candidozyma</taxon>
    </lineage>
</organism>
<keyword evidence="5" id="KW-0413">Isomerase</keyword>
<dbReference type="HAMAP" id="MF_01080">
    <property type="entry name" value="TruB_bact"/>
    <property type="match status" value="1"/>
</dbReference>
<dbReference type="VEuPathDB" id="FungiDB:CJJ07_004172"/>
<dbReference type="SUPFAM" id="SSF55120">
    <property type="entry name" value="Pseudouridine synthase"/>
    <property type="match status" value="1"/>
</dbReference>
<dbReference type="VEuPathDB" id="FungiDB:CJJ09_002396"/>
<comment type="similarity">
    <text evidence="2">Belongs to the pseudouridine synthase TruB family.</text>
</comment>
<reference evidence="9" key="2">
    <citation type="submission" date="2017-11" db="EMBL/GenBank/DDBJ databases">
        <title>Candida auris genome assembly and annotation.</title>
        <authorList>
            <person name="Munoz J.F."/>
            <person name="Gade L.G."/>
            <person name="Chow N.A."/>
            <person name="Litvintseva A.P."/>
            <person name="Loparev V.N."/>
            <person name="Cuomo C.A."/>
        </authorList>
    </citation>
    <scope>NUCLEOTIDE SEQUENCE</scope>
    <source>
        <strain evidence="9">B8441</strain>
    </source>
</reference>
<evidence type="ECO:0000313" key="9">
    <source>
        <dbReference type="EMBL" id="PIS58967.1"/>
    </source>
</evidence>
<evidence type="ECO:0000256" key="1">
    <source>
        <dbReference type="ARBA" id="ARBA00001166"/>
    </source>
</evidence>
<dbReference type="AlphaFoldDB" id="A0A2H1A7W6"/>
<dbReference type="EMBL" id="PEKT02000001">
    <property type="protein sequence ID" value="PIS58967.1"/>
    <property type="molecule type" value="Genomic_DNA"/>
</dbReference>
<evidence type="ECO:0000259" key="7">
    <source>
        <dbReference type="Pfam" id="PF01509"/>
    </source>
</evidence>
<comment type="catalytic activity">
    <reaction evidence="1">
        <text>a uridine in mRNA = a pseudouridine in mRNA</text>
        <dbReference type="Rhea" id="RHEA:56644"/>
        <dbReference type="Rhea" id="RHEA-COMP:14658"/>
        <dbReference type="Rhea" id="RHEA-COMP:14659"/>
        <dbReference type="ChEBI" id="CHEBI:65314"/>
        <dbReference type="ChEBI" id="CHEBI:65315"/>
    </reaction>
</comment>
<feature type="domain" description="Pseudouridine synthase II N-terminal" evidence="7">
    <location>
        <begin position="75"/>
        <end position="200"/>
    </location>
</feature>
<dbReference type="VEuPathDB" id="FungiDB:B9J08_000428"/>
<dbReference type="InterPro" id="IPR002501">
    <property type="entry name" value="PsdUridine_synth_N"/>
</dbReference>
<evidence type="ECO:0000313" key="10">
    <source>
        <dbReference type="Proteomes" id="UP000230249"/>
    </source>
</evidence>
<evidence type="ECO:0000256" key="4">
    <source>
        <dbReference type="ARBA" id="ARBA00022694"/>
    </source>
</evidence>
<sequence length="419" mass="46559">MFRYLPRNMNGIFAVDKPVGVTSYEVVKNLGKLFDKSDVFAHDLAQAKKLKYEQLKAGTKWKEHKIQNRVNRIGTKLGHGGTLDPLASGVLIIGVGTGTKQLNHYLDECTKTYEAKAMLGQSTTTGDSEGEVLTRTETEHVTSEMLKQAAKKFTGKGKQTPPLFSALKVDGMPLYEYARKGLPLPRAIKARDVVIHEFVIHDEFGVDSSFEPRKLETDSDGKTLASMLASNSTLNDSELVFSEEFMSNEGVPESEKVTKIKPRMLAEDAPPRDQLPVFGATATVGSGTYIRSLLSDLGRAVESSAHMVALKRTKQADWEVGVNTFKLSDFMERDERIWGPVLKIVLENGPKVNVEEEFKKVEEKLGPLIEAERKAKEEAQVREANDQVTEDTEKEGKPEDGEASEESVEEHTSKKQRVD</sequence>
<feature type="compositionally biased region" description="Basic and acidic residues" evidence="6">
    <location>
        <begin position="374"/>
        <end position="385"/>
    </location>
</feature>
<feature type="compositionally biased region" description="Basic and acidic residues" evidence="6">
    <location>
        <begin position="409"/>
        <end position="419"/>
    </location>
</feature>
<accession>A0A2H1A7W6</accession>
<evidence type="ECO:0000256" key="6">
    <source>
        <dbReference type="SAM" id="MobiDB-lite"/>
    </source>
</evidence>
<dbReference type="VEuPathDB" id="FungiDB:CJI96_0001147"/>
<dbReference type="OMA" id="FAINKPC"/>
<dbReference type="GO" id="GO:0160148">
    <property type="term" value="F:tRNA pseudouridine(55) synthase activity"/>
    <property type="evidence" value="ECO:0007669"/>
    <property type="project" value="UniProtKB-EC"/>
</dbReference>
<feature type="region of interest" description="Disordered" evidence="6">
    <location>
        <begin position="374"/>
        <end position="419"/>
    </location>
</feature>
<evidence type="ECO:0000256" key="5">
    <source>
        <dbReference type="ARBA" id="ARBA00023235"/>
    </source>
</evidence>